<dbReference type="AlphaFoldDB" id="A0A087M281"/>
<evidence type="ECO:0000313" key="1">
    <source>
        <dbReference type="EMBL" id="KFL30984.1"/>
    </source>
</evidence>
<protein>
    <submittedName>
        <fullName evidence="1">Uncharacterized protein</fullName>
    </submittedName>
</protein>
<gene>
    <name evidence="1" type="ORF">JP75_11565</name>
</gene>
<dbReference type="RefSeq" id="WP_035082780.1">
    <property type="nucleotide sequence ID" value="NZ_JQGC01000009.1"/>
</dbReference>
<name>A0A087M281_9HYPH</name>
<proteinExistence type="predicted"/>
<sequence length="296" mass="32940">MTFRSPANDNSRAYIEFDTDGSIVRVVPARLQNPLRCQPFQAKRPSISAGPSIAELRTKLASRQAIGDNWDGRHLLAWPTAERLLRNDRVSDLRLLYRWRALSDLAMLTPANDNGIEYESDESEEAFAEDAADDRLQIRPTISELCRAARWRTSNRPIVCAAHAYRNGERAVRKAVGGLTFDHRNWLDTFRCQPGSKVERPREVRVHRRPAVLPPQGLPQPADSGTTIAHIEAAGERRLVIQRVGESNAEVLELACGPSTAKSIGEYLGQTGKTAERRGIEAVDLALVSLADTWCP</sequence>
<accession>A0A087M281</accession>
<keyword evidence="2" id="KW-1185">Reference proteome</keyword>
<comment type="caution">
    <text evidence="1">The sequence shown here is derived from an EMBL/GenBank/DDBJ whole genome shotgun (WGS) entry which is preliminary data.</text>
</comment>
<dbReference type="OrthoDB" id="8216596at2"/>
<dbReference type="EMBL" id="JQGC01000009">
    <property type="protein sequence ID" value="KFL30984.1"/>
    <property type="molecule type" value="Genomic_DNA"/>
</dbReference>
<dbReference type="Proteomes" id="UP000028981">
    <property type="component" value="Unassembled WGS sequence"/>
</dbReference>
<evidence type="ECO:0000313" key="2">
    <source>
        <dbReference type="Proteomes" id="UP000028981"/>
    </source>
</evidence>
<dbReference type="STRING" id="46914.JP75_11565"/>
<organism evidence="1 2">
    <name type="scientific">Devosia riboflavina</name>
    <dbReference type="NCBI Taxonomy" id="46914"/>
    <lineage>
        <taxon>Bacteria</taxon>
        <taxon>Pseudomonadati</taxon>
        <taxon>Pseudomonadota</taxon>
        <taxon>Alphaproteobacteria</taxon>
        <taxon>Hyphomicrobiales</taxon>
        <taxon>Devosiaceae</taxon>
        <taxon>Devosia</taxon>
    </lineage>
</organism>
<reference evidence="1 2" key="1">
    <citation type="submission" date="2014-08" db="EMBL/GenBank/DDBJ databases">
        <authorList>
            <person name="Hassan Y.I."/>
            <person name="Lepp D."/>
            <person name="Zhou T."/>
        </authorList>
    </citation>
    <scope>NUCLEOTIDE SEQUENCE [LARGE SCALE GENOMIC DNA]</scope>
    <source>
        <strain evidence="1 2">IFO13584</strain>
    </source>
</reference>